<proteinExistence type="predicted"/>
<keyword evidence="1" id="KW-0472">Membrane</keyword>
<dbReference type="PANTHER" id="PTHR21329">
    <property type="entry name" value="PHOSPHATIDYLINOSITOL N-ACETYLGLUCOSAMINYLTRANSFERASE SUBUNIT Q-RELATED"/>
    <property type="match status" value="1"/>
</dbReference>
<organism evidence="2 3">
    <name type="scientific">Rhizoctonia solani</name>
    <dbReference type="NCBI Taxonomy" id="456999"/>
    <lineage>
        <taxon>Eukaryota</taxon>
        <taxon>Fungi</taxon>
        <taxon>Dikarya</taxon>
        <taxon>Basidiomycota</taxon>
        <taxon>Agaricomycotina</taxon>
        <taxon>Agaricomycetes</taxon>
        <taxon>Cantharellales</taxon>
        <taxon>Ceratobasidiaceae</taxon>
        <taxon>Rhizoctonia</taxon>
    </lineage>
</organism>
<evidence type="ECO:0000313" key="2">
    <source>
        <dbReference type="EMBL" id="CAE6449071.1"/>
    </source>
</evidence>
<dbReference type="EMBL" id="CAJMXA010001011">
    <property type="protein sequence ID" value="CAE6449071.1"/>
    <property type="molecule type" value="Genomic_DNA"/>
</dbReference>
<dbReference type="GO" id="GO:0016020">
    <property type="term" value="C:membrane"/>
    <property type="evidence" value="ECO:0007669"/>
    <property type="project" value="InterPro"/>
</dbReference>
<keyword evidence="1" id="KW-1133">Transmembrane helix</keyword>
<feature type="transmembrane region" description="Helical" evidence="1">
    <location>
        <begin position="361"/>
        <end position="381"/>
    </location>
</feature>
<keyword evidence="1" id="KW-0812">Transmembrane</keyword>
<evidence type="ECO:0000313" key="3">
    <source>
        <dbReference type="Proteomes" id="UP000663853"/>
    </source>
</evidence>
<dbReference type="AlphaFoldDB" id="A0A8H3GGN6"/>
<feature type="transmembrane region" description="Helical" evidence="1">
    <location>
        <begin position="438"/>
        <end position="462"/>
    </location>
</feature>
<protein>
    <submittedName>
        <fullName evidence="2">Uncharacterized protein</fullName>
    </submittedName>
</protein>
<dbReference type="Proteomes" id="UP000663853">
    <property type="component" value="Unassembled WGS sequence"/>
</dbReference>
<dbReference type="Pfam" id="PF05024">
    <property type="entry name" value="Gpi1"/>
    <property type="match status" value="1"/>
</dbReference>
<accession>A0A8H3GGN6</accession>
<name>A0A8H3GGN6_9AGAM</name>
<dbReference type="GO" id="GO:0005783">
    <property type="term" value="C:endoplasmic reticulum"/>
    <property type="evidence" value="ECO:0007669"/>
    <property type="project" value="TreeGrafter"/>
</dbReference>
<gene>
    <name evidence="2" type="ORF">RDB_LOCUS46830</name>
</gene>
<feature type="transmembrane region" description="Helical" evidence="1">
    <location>
        <begin position="393"/>
        <end position="417"/>
    </location>
</feature>
<dbReference type="PANTHER" id="PTHR21329:SF3">
    <property type="entry name" value="PHOSPHATIDYLINOSITOL N-ACETYLGLUCOSAMINYLTRANSFERASE SUBUNIT Q"/>
    <property type="match status" value="1"/>
</dbReference>
<dbReference type="InterPro" id="IPR007720">
    <property type="entry name" value="PigQ/GPI1"/>
</dbReference>
<reference evidence="2" key="1">
    <citation type="submission" date="2021-01" db="EMBL/GenBank/DDBJ databases">
        <authorList>
            <person name="Kaushik A."/>
        </authorList>
    </citation>
    <scope>NUCLEOTIDE SEQUENCE</scope>
    <source>
        <strain evidence="2">AG6-10EEA</strain>
    </source>
</reference>
<dbReference type="GO" id="GO:0006506">
    <property type="term" value="P:GPI anchor biosynthetic process"/>
    <property type="evidence" value="ECO:0007669"/>
    <property type="project" value="InterPro"/>
</dbReference>
<comment type="caution">
    <text evidence="2">The sequence shown here is derived from an EMBL/GenBank/DDBJ whole genome shotgun (WGS) entry which is preliminary data.</text>
</comment>
<feature type="transmembrane region" description="Helical" evidence="1">
    <location>
        <begin position="468"/>
        <end position="492"/>
    </location>
</feature>
<sequence length="587" mass="65860">MRHGQYAFIPKDTTKDESKTYYGWLWEGILIVVGCVSPKIAEERINYLNSLKLQLSVSSSAPLPPLAILNDPAVTGESEGSFNWVAYRSPNLRAQRFYTVRPLQLDLIPKSEKLNPDKNVTLLDDAILADTTGLRVSDSKLNIPSMNTILDYINIAPVVDQLVQGKITTSSLIGSEKAQKNLEPQDQDSHAWSALKIAALAPFKLLVIACNASVPAIYSSSTSFKDISATLQQIDVRLEQTLNAGEQYRATKPGNVQDIARSTARYINFFNCVWLIANDIIVGTALGGFICDNRDALAHLGSWFIQHYLIDLLRELLHWLDNWPIGLKLNTELSGFLCASFSTGIDYWEHLFRLTAPHFPLILYCIGSAGVLGTTMVLSLMSDLLSILTIHTYVCYLLATTAFARLLKLIGSLFNLFRGKRRNILRNRTDTWKYDMDQLMLGTILFTLVTFLFPTVTVYYMLFTLTRLGIIVVQAGLETILAFLNHFPLFALMLRVKDPARLPGGIELRLKTHNSTSATVRPTRLELVNKPIPYSQIFFQHLTVWSKLSSHYNPLRLLKCALTGALITPISRYSIRFALPSAQRLVK</sequence>
<evidence type="ECO:0000256" key="1">
    <source>
        <dbReference type="SAM" id="Phobius"/>
    </source>
</evidence>